<keyword evidence="3" id="KW-1185">Reference proteome</keyword>
<dbReference type="PANTHER" id="PTHR47027">
    <property type="entry name" value="REVERSE TRANSCRIPTASE DOMAIN-CONTAINING PROTEIN"/>
    <property type="match status" value="1"/>
</dbReference>
<dbReference type="InterPro" id="IPR043502">
    <property type="entry name" value="DNA/RNA_pol_sf"/>
</dbReference>
<keyword evidence="2" id="KW-0378">Hydrolase</keyword>
<sequence>MIENIYKGATARIHIDKQISKAFDIQRGVRQGDPISPKLFITVIVQVFKEADLKYGINIDGEYLRYLRFADDVALCTEKEEEMEEHLERLNSESKKVGLKIHKGKTKYMTNYITERSIVIDNENIELVTKYICLGQTTTMKNGTNEEIITRIRKA</sequence>
<dbReference type="AlphaFoldDB" id="A0AAV4AGB4"/>
<evidence type="ECO:0000313" key="3">
    <source>
        <dbReference type="Proteomes" id="UP000735302"/>
    </source>
</evidence>
<dbReference type="GO" id="GO:0004519">
    <property type="term" value="F:endonuclease activity"/>
    <property type="evidence" value="ECO:0007669"/>
    <property type="project" value="UniProtKB-KW"/>
</dbReference>
<dbReference type="PROSITE" id="PS50878">
    <property type="entry name" value="RT_POL"/>
    <property type="match status" value="1"/>
</dbReference>
<dbReference type="Proteomes" id="UP000735302">
    <property type="component" value="Unassembled WGS sequence"/>
</dbReference>
<dbReference type="Pfam" id="PF00078">
    <property type="entry name" value="RVT_1"/>
    <property type="match status" value="1"/>
</dbReference>
<proteinExistence type="predicted"/>
<dbReference type="SUPFAM" id="SSF56672">
    <property type="entry name" value="DNA/RNA polymerases"/>
    <property type="match status" value="1"/>
</dbReference>
<keyword evidence="2" id="KW-0255">Endonuclease</keyword>
<gene>
    <name evidence="2" type="ORF">PoB_003258200</name>
</gene>
<keyword evidence="2" id="KW-0540">Nuclease</keyword>
<accession>A0AAV4AGB4</accession>
<evidence type="ECO:0000313" key="2">
    <source>
        <dbReference type="EMBL" id="GFO06077.1"/>
    </source>
</evidence>
<reference evidence="2 3" key="1">
    <citation type="journal article" date="2021" name="Elife">
        <title>Chloroplast acquisition without the gene transfer in kleptoplastic sea slugs, Plakobranchus ocellatus.</title>
        <authorList>
            <person name="Maeda T."/>
            <person name="Takahashi S."/>
            <person name="Yoshida T."/>
            <person name="Shimamura S."/>
            <person name="Takaki Y."/>
            <person name="Nagai Y."/>
            <person name="Toyoda A."/>
            <person name="Suzuki Y."/>
            <person name="Arimoto A."/>
            <person name="Ishii H."/>
            <person name="Satoh N."/>
            <person name="Nishiyama T."/>
            <person name="Hasebe M."/>
            <person name="Maruyama T."/>
            <person name="Minagawa J."/>
            <person name="Obokata J."/>
            <person name="Shigenobu S."/>
        </authorList>
    </citation>
    <scope>NUCLEOTIDE SEQUENCE [LARGE SCALE GENOMIC DNA]</scope>
</reference>
<organism evidence="2 3">
    <name type="scientific">Plakobranchus ocellatus</name>
    <dbReference type="NCBI Taxonomy" id="259542"/>
    <lineage>
        <taxon>Eukaryota</taxon>
        <taxon>Metazoa</taxon>
        <taxon>Spiralia</taxon>
        <taxon>Lophotrochozoa</taxon>
        <taxon>Mollusca</taxon>
        <taxon>Gastropoda</taxon>
        <taxon>Heterobranchia</taxon>
        <taxon>Euthyneura</taxon>
        <taxon>Panpulmonata</taxon>
        <taxon>Sacoglossa</taxon>
        <taxon>Placobranchoidea</taxon>
        <taxon>Plakobranchidae</taxon>
        <taxon>Plakobranchus</taxon>
    </lineage>
</organism>
<dbReference type="PANTHER" id="PTHR47027:SF20">
    <property type="entry name" value="REVERSE TRANSCRIPTASE-LIKE PROTEIN WITH RNA-DIRECTED DNA POLYMERASE DOMAIN"/>
    <property type="match status" value="1"/>
</dbReference>
<dbReference type="Gene3D" id="3.30.70.270">
    <property type="match status" value="1"/>
</dbReference>
<name>A0AAV4AGB4_9GAST</name>
<feature type="domain" description="Reverse transcriptase" evidence="1">
    <location>
        <begin position="1"/>
        <end position="120"/>
    </location>
</feature>
<protein>
    <submittedName>
        <fullName evidence="2">Endonuclease-reverse transcriptase</fullName>
    </submittedName>
</protein>
<evidence type="ECO:0000259" key="1">
    <source>
        <dbReference type="PROSITE" id="PS50878"/>
    </source>
</evidence>
<comment type="caution">
    <text evidence="2">The sequence shown here is derived from an EMBL/GenBank/DDBJ whole genome shotgun (WGS) entry which is preliminary data.</text>
</comment>
<dbReference type="InterPro" id="IPR043128">
    <property type="entry name" value="Rev_trsase/Diguanyl_cyclase"/>
</dbReference>
<dbReference type="InterPro" id="IPR000477">
    <property type="entry name" value="RT_dom"/>
</dbReference>
<dbReference type="EMBL" id="BLXT01003762">
    <property type="protein sequence ID" value="GFO06077.1"/>
    <property type="molecule type" value="Genomic_DNA"/>
</dbReference>